<feature type="domain" description="TcaA 4th" evidence="4">
    <location>
        <begin position="264"/>
        <end position="328"/>
    </location>
</feature>
<reference evidence="5" key="2">
    <citation type="submission" date="2021-04" db="EMBL/GenBank/DDBJ databases">
        <authorList>
            <person name="Gilroy R."/>
        </authorList>
    </citation>
    <scope>NUCLEOTIDE SEQUENCE</scope>
    <source>
        <strain evidence="5">CHK169-2315</strain>
    </source>
</reference>
<protein>
    <submittedName>
        <fullName evidence="5">Zinc-ribbon domain-containing protein</fullName>
    </submittedName>
</protein>
<sequence length="466" mass="54343">MFCIECGYKNPDENAIFCTNCGYPFSHNNEEKASIEKETPVRTEKKRQRKGKKLLLIALISLCIIGTGSYFAINYMTDPMKKFTALENAVMEGEQTQFIDGVSFDENILLDETSYFEWMKTEEWDDVKLELLSIFKREMNVEEPTRFTAFSIEDEPLFYVDVTPYVFGLFHTYEVHAAPTKLLVPEDYLTLQVKIADESFDLTKMKKGETVLEVYPGVYPFEAVSTEDDEIVYDEKLLIEPYASLFIPITDGRVTYTFATAPSYDSAVLYINGKKSDYTLKALMEDGTLKARDIQTLHAEWTAKDGKITRSNTIYMDEMGESDTLSFEFDERNTSTLQTKDEKLLDISSFILSFRDAYEDSVNEGNYQYIARFLQDGSEVEKELIQFVDDMNQASYYYDFKLNTVTDVKKKKDNMYEVKTNETFVFHDDDGLVYDYDRDKRYHVKEKDETYEIIKIYYIDTKKKVR</sequence>
<dbReference type="EMBL" id="DXHX01000134">
    <property type="protein sequence ID" value="HIV75341.1"/>
    <property type="molecule type" value="Genomic_DNA"/>
</dbReference>
<comment type="caution">
    <text evidence="5">The sequence shown here is derived from an EMBL/GenBank/DDBJ whole genome shotgun (WGS) entry which is preliminary data.</text>
</comment>
<reference evidence="5" key="1">
    <citation type="journal article" date="2021" name="PeerJ">
        <title>Extensive microbial diversity within the chicken gut microbiome revealed by metagenomics and culture.</title>
        <authorList>
            <person name="Gilroy R."/>
            <person name="Ravi A."/>
            <person name="Getino M."/>
            <person name="Pursley I."/>
            <person name="Horton D.L."/>
            <person name="Alikhan N.F."/>
            <person name="Baker D."/>
            <person name="Gharbi K."/>
            <person name="Hall N."/>
            <person name="Watson M."/>
            <person name="Adriaenssens E.M."/>
            <person name="Foster-Nyarko E."/>
            <person name="Jarju S."/>
            <person name="Secka A."/>
            <person name="Antonio M."/>
            <person name="Oren A."/>
            <person name="Chaudhuri R.R."/>
            <person name="La Ragione R."/>
            <person name="Hildebrand F."/>
            <person name="Pallen M.J."/>
        </authorList>
    </citation>
    <scope>NUCLEOTIDE SEQUENCE</scope>
    <source>
        <strain evidence="5">CHK169-2315</strain>
    </source>
</reference>
<keyword evidence="1" id="KW-0472">Membrane</keyword>
<dbReference type="Pfam" id="PF13240">
    <property type="entry name" value="Zn_Ribbon_1"/>
    <property type="match status" value="1"/>
</dbReference>
<dbReference type="AlphaFoldDB" id="A0A9D1TKA8"/>
<keyword evidence="1" id="KW-1133">Transmembrane helix</keyword>
<evidence type="ECO:0000313" key="5">
    <source>
        <dbReference type="EMBL" id="HIV75341.1"/>
    </source>
</evidence>
<dbReference type="Proteomes" id="UP000823937">
    <property type="component" value="Unassembled WGS sequence"/>
</dbReference>
<feature type="transmembrane region" description="Helical" evidence="1">
    <location>
        <begin position="54"/>
        <end position="73"/>
    </location>
</feature>
<evidence type="ECO:0000256" key="1">
    <source>
        <dbReference type="SAM" id="Phobius"/>
    </source>
</evidence>
<evidence type="ECO:0000259" key="4">
    <source>
        <dbReference type="Pfam" id="PF22820"/>
    </source>
</evidence>
<feature type="domain" description="TcaA protein NTF2-like" evidence="3">
    <location>
        <begin position="347"/>
        <end position="456"/>
    </location>
</feature>
<dbReference type="Pfam" id="PF22819">
    <property type="entry name" value="TcaA_5th"/>
    <property type="match status" value="1"/>
</dbReference>
<dbReference type="InterPro" id="IPR026870">
    <property type="entry name" value="Zinc_ribbon_dom"/>
</dbReference>
<accession>A0A9D1TKA8</accession>
<evidence type="ECO:0000259" key="2">
    <source>
        <dbReference type="Pfam" id="PF13240"/>
    </source>
</evidence>
<keyword evidence="1" id="KW-0812">Transmembrane</keyword>
<evidence type="ECO:0000313" key="6">
    <source>
        <dbReference type="Proteomes" id="UP000823937"/>
    </source>
</evidence>
<proteinExistence type="predicted"/>
<dbReference type="InterPro" id="IPR054530">
    <property type="entry name" value="TcaA_4th"/>
</dbReference>
<gene>
    <name evidence="5" type="ORF">H9895_09705</name>
</gene>
<dbReference type="InterPro" id="IPR054528">
    <property type="entry name" value="TcaA_5th"/>
</dbReference>
<dbReference type="Pfam" id="PF22820">
    <property type="entry name" value="TcaA_3rd_4th"/>
    <property type="match status" value="1"/>
</dbReference>
<feature type="domain" description="Zinc-ribbon" evidence="2">
    <location>
        <begin position="2"/>
        <end position="24"/>
    </location>
</feature>
<organism evidence="5 6">
    <name type="scientific">Candidatus Pseudogracilibacillus intestinigallinarum</name>
    <dbReference type="NCBI Taxonomy" id="2838742"/>
    <lineage>
        <taxon>Bacteria</taxon>
        <taxon>Bacillati</taxon>
        <taxon>Bacillota</taxon>
        <taxon>Bacilli</taxon>
        <taxon>Bacillales</taxon>
        <taxon>Bacillaceae</taxon>
        <taxon>Pseudogracilibacillus</taxon>
    </lineage>
</organism>
<name>A0A9D1TKA8_9BACI</name>
<evidence type="ECO:0000259" key="3">
    <source>
        <dbReference type="Pfam" id="PF22819"/>
    </source>
</evidence>